<dbReference type="WBParaSite" id="PTRK_0000841400.1">
    <property type="protein sequence ID" value="PTRK_0000841400.1"/>
    <property type="gene ID" value="PTRK_0000841400"/>
</dbReference>
<dbReference type="Proteomes" id="UP000038045">
    <property type="component" value="Unplaced"/>
</dbReference>
<protein>
    <submittedName>
        <fullName evidence="3">Uncharacterized protein</fullName>
    </submittedName>
</protein>
<evidence type="ECO:0000256" key="1">
    <source>
        <dbReference type="SAM" id="MobiDB-lite"/>
    </source>
</evidence>
<reference evidence="3" key="1">
    <citation type="submission" date="2017-02" db="UniProtKB">
        <authorList>
            <consortium name="WormBaseParasite"/>
        </authorList>
    </citation>
    <scope>IDENTIFICATION</scope>
</reference>
<keyword evidence="2" id="KW-1185">Reference proteome</keyword>
<feature type="region of interest" description="Disordered" evidence="1">
    <location>
        <begin position="92"/>
        <end position="122"/>
    </location>
</feature>
<organism evidence="2 3">
    <name type="scientific">Parastrongyloides trichosuri</name>
    <name type="common">Possum-specific nematode worm</name>
    <dbReference type="NCBI Taxonomy" id="131310"/>
    <lineage>
        <taxon>Eukaryota</taxon>
        <taxon>Metazoa</taxon>
        <taxon>Ecdysozoa</taxon>
        <taxon>Nematoda</taxon>
        <taxon>Chromadorea</taxon>
        <taxon>Rhabditida</taxon>
        <taxon>Tylenchina</taxon>
        <taxon>Panagrolaimomorpha</taxon>
        <taxon>Strongyloidoidea</taxon>
        <taxon>Strongyloididae</taxon>
        <taxon>Parastrongyloides</taxon>
    </lineage>
</organism>
<evidence type="ECO:0000313" key="2">
    <source>
        <dbReference type="Proteomes" id="UP000038045"/>
    </source>
</evidence>
<proteinExistence type="predicted"/>
<dbReference type="AlphaFoldDB" id="A0A0N4ZJX4"/>
<feature type="compositionally biased region" description="Basic and acidic residues" evidence="1">
    <location>
        <begin position="94"/>
        <end position="107"/>
    </location>
</feature>
<name>A0A0N4ZJX4_PARTI</name>
<sequence length="157" mass="18616">MADCNQKNEGRLKIFSIMDHKLTKDDYLYILYNFNNQEKMKLYFGNCLMTSKNVDKTLSQVEDEFIGKISNNENLRGIKRMLNRAKEINNATDKTADGLQRRLERKREKEKRKNKLEAALERQRKRKAEYEASINSSKRILVSENKENNFKLYKVGK</sequence>
<accession>A0A0N4ZJX4</accession>
<evidence type="ECO:0000313" key="3">
    <source>
        <dbReference type="WBParaSite" id="PTRK_0000841400.1"/>
    </source>
</evidence>